<protein>
    <recommendedName>
        <fullName evidence="2">DUF2480 family protein</fullName>
    </recommendedName>
</protein>
<gene>
    <name evidence="1" type="ORF">METZ01_LOCUS340048</name>
</gene>
<dbReference type="EMBL" id="UINC01115860">
    <property type="protein sequence ID" value="SVC87194.1"/>
    <property type="molecule type" value="Genomic_DNA"/>
</dbReference>
<name>A0A382QNW5_9ZZZZ</name>
<dbReference type="InterPro" id="IPR018914">
    <property type="entry name" value="DUF2480"/>
</dbReference>
<reference evidence="1" key="1">
    <citation type="submission" date="2018-05" db="EMBL/GenBank/DDBJ databases">
        <authorList>
            <person name="Lanie J.A."/>
            <person name="Ng W.-L."/>
            <person name="Kazmierczak K.M."/>
            <person name="Andrzejewski T.M."/>
            <person name="Davidsen T.M."/>
            <person name="Wayne K.J."/>
            <person name="Tettelin H."/>
            <person name="Glass J.I."/>
            <person name="Rusch D."/>
            <person name="Podicherti R."/>
            <person name="Tsui H.-C.T."/>
            <person name="Winkler M.E."/>
        </authorList>
    </citation>
    <scope>NUCLEOTIDE SEQUENCE</scope>
</reference>
<accession>A0A382QNW5</accession>
<proteinExistence type="predicted"/>
<dbReference type="AlphaFoldDB" id="A0A382QNW5"/>
<feature type="non-terminal residue" evidence="1">
    <location>
        <position position="129"/>
    </location>
</feature>
<organism evidence="1">
    <name type="scientific">marine metagenome</name>
    <dbReference type="NCBI Taxonomy" id="408172"/>
    <lineage>
        <taxon>unclassified sequences</taxon>
        <taxon>metagenomes</taxon>
        <taxon>ecological metagenomes</taxon>
    </lineage>
</organism>
<evidence type="ECO:0008006" key="2">
    <source>
        <dbReference type="Google" id="ProtNLM"/>
    </source>
</evidence>
<dbReference type="Pfam" id="PF10652">
    <property type="entry name" value="DUF2480"/>
    <property type="match status" value="1"/>
</dbReference>
<evidence type="ECO:0000313" key="1">
    <source>
        <dbReference type="EMBL" id="SVC87194.1"/>
    </source>
</evidence>
<sequence>MNDNIVNRVANSDLITIDLADYSPKQTIAVFDVQNFLFEGVILKEKEFRKALKKFDFSIYSKKIVALQCSTEAIVPMWSYMLITSYLKNVATEIYFGGEKVVFQNLFLQNIKSIDSSEFVDKKVIVKGC</sequence>